<keyword evidence="3" id="KW-1185">Reference proteome</keyword>
<dbReference type="RefSeq" id="WP_069440529.1">
    <property type="nucleotide sequence ID" value="NZ_LPWF01000004.1"/>
</dbReference>
<proteinExistence type="predicted"/>
<protein>
    <submittedName>
        <fullName evidence="2">Uncharacterized protein</fullName>
    </submittedName>
</protein>
<evidence type="ECO:0000313" key="3">
    <source>
        <dbReference type="Proteomes" id="UP000094472"/>
    </source>
</evidence>
<feature type="region of interest" description="Disordered" evidence="1">
    <location>
        <begin position="43"/>
        <end position="69"/>
    </location>
</feature>
<comment type="caution">
    <text evidence="2">The sequence shown here is derived from an EMBL/GenBank/DDBJ whole genome shotgun (WGS) entry which is preliminary data.</text>
</comment>
<evidence type="ECO:0000256" key="1">
    <source>
        <dbReference type="SAM" id="MobiDB-lite"/>
    </source>
</evidence>
<accession>A0A1E3W7B4</accession>
<organism evidence="2 3">
    <name type="scientific">Methyloceanibacter superfactus</name>
    <dbReference type="NCBI Taxonomy" id="1774969"/>
    <lineage>
        <taxon>Bacteria</taxon>
        <taxon>Pseudomonadati</taxon>
        <taxon>Pseudomonadota</taxon>
        <taxon>Alphaproteobacteria</taxon>
        <taxon>Hyphomicrobiales</taxon>
        <taxon>Hyphomicrobiaceae</taxon>
        <taxon>Methyloceanibacter</taxon>
    </lineage>
</organism>
<reference evidence="2 3" key="1">
    <citation type="journal article" date="2016" name="Environ. Microbiol.">
        <title>New Methyloceanibacter diversity from North Sea sediments includes methanotroph containing solely the soluble methane monooxygenase.</title>
        <authorList>
            <person name="Vekeman B."/>
            <person name="Kerckhof F.M."/>
            <person name="Cremers G."/>
            <person name="de Vos P."/>
            <person name="Vandamme P."/>
            <person name="Boon N."/>
            <person name="Op den Camp H.J."/>
            <person name="Heylen K."/>
        </authorList>
    </citation>
    <scope>NUCLEOTIDE SEQUENCE [LARGE SCALE GENOMIC DNA]</scope>
    <source>
        <strain evidence="2 3">R-67175</strain>
    </source>
</reference>
<name>A0A1E3W7B4_9HYPH</name>
<sequence>MSSDKKTRPNFVRRPTKRVLTGETREEEAARLAAEIAAHPVTKCEPGEYKPTSSRPGWSNKPFMPQAELNEAERIAKKLRKS</sequence>
<evidence type="ECO:0000313" key="2">
    <source>
        <dbReference type="EMBL" id="ODS01656.1"/>
    </source>
</evidence>
<dbReference type="Proteomes" id="UP000094472">
    <property type="component" value="Unassembled WGS sequence"/>
</dbReference>
<dbReference type="OrthoDB" id="9859133at2"/>
<dbReference type="EMBL" id="LPWF01000004">
    <property type="protein sequence ID" value="ODS01656.1"/>
    <property type="molecule type" value="Genomic_DNA"/>
</dbReference>
<gene>
    <name evidence="2" type="ORF">AUC69_05145</name>
</gene>
<dbReference type="AlphaFoldDB" id="A0A1E3W7B4"/>